<sequence length="320" mass="33095">MPALLRFALTLPPLVVVALGGVVLALADAPQGLLAAGSSALALLVVPPLLAGVFVSYWAWEGDARRRLRVCLSVLAAVQLAAAVGFALVLVALPSALPAGLGVLALALSCDPFAVLLGRAARRREPRLVVRTDLDGVRAAIRTAWRRAGIGAAIGLAFGILLVTVLGLGLAGGDLDWRLGAFVLLFTGLGASLAASFGSLAVGRRVREVIGEEWTSSRRIGRAVRGKPEELSPEDADRAARYAAVAPDWLRLQTLSQLTNAVLPLVLAANAVGSDSGLAGFLLVCAALTLATALTAVVLIRGQMRRIRAYAAEHPVPATP</sequence>
<evidence type="ECO:0000256" key="1">
    <source>
        <dbReference type="SAM" id="Phobius"/>
    </source>
</evidence>
<feature type="transmembrane region" description="Helical" evidence="1">
    <location>
        <begin position="278"/>
        <end position="300"/>
    </location>
</feature>
<dbReference type="RefSeq" id="WP_119481070.1">
    <property type="nucleotide sequence ID" value="NZ_QXTG01000001.1"/>
</dbReference>
<feature type="transmembrane region" description="Helical" evidence="1">
    <location>
        <begin position="177"/>
        <end position="202"/>
    </location>
</feature>
<dbReference type="Proteomes" id="UP000265742">
    <property type="component" value="Unassembled WGS sequence"/>
</dbReference>
<evidence type="ECO:0000313" key="3">
    <source>
        <dbReference type="Proteomes" id="UP000265742"/>
    </source>
</evidence>
<accession>A0A3A1U8Y9</accession>
<organism evidence="2 3">
    <name type="scientific">Amnibacterium setariae</name>
    <dbReference type="NCBI Taxonomy" id="2306585"/>
    <lineage>
        <taxon>Bacteria</taxon>
        <taxon>Bacillati</taxon>
        <taxon>Actinomycetota</taxon>
        <taxon>Actinomycetes</taxon>
        <taxon>Micrococcales</taxon>
        <taxon>Microbacteriaceae</taxon>
        <taxon>Amnibacterium</taxon>
    </lineage>
</organism>
<feature type="transmembrane region" description="Helical" evidence="1">
    <location>
        <begin position="99"/>
        <end position="118"/>
    </location>
</feature>
<keyword evidence="1" id="KW-1133">Transmembrane helix</keyword>
<dbReference type="EMBL" id="QXTG01000001">
    <property type="protein sequence ID" value="RIX30709.1"/>
    <property type="molecule type" value="Genomic_DNA"/>
</dbReference>
<feature type="transmembrane region" description="Helical" evidence="1">
    <location>
        <begin position="255"/>
        <end position="272"/>
    </location>
</feature>
<gene>
    <name evidence="2" type="ORF">D1781_04685</name>
</gene>
<feature type="transmembrane region" description="Helical" evidence="1">
    <location>
        <begin position="148"/>
        <end position="171"/>
    </location>
</feature>
<dbReference type="AlphaFoldDB" id="A0A3A1U8Y9"/>
<keyword evidence="1" id="KW-0812">Transmembrane</keyword>
<protein>
    <submittedName>
        <fullName evidence="2">Uncharacterized protein</fullName>
    </submittedName>
</protein>
<keyword evidence="1" id="KW-0472">Membrane</keyword>
<feature type="transmembrane region" description="Helical" evidence="1">
    <location>
        <begin position="37"/>
        <end position="60"/>
    </location>
</feature>
<evidence type="ECO:0000313" key="2">
    <source>
        <dbReference type="EMBL" id="RIX30709.1"/>
    </source>
</evidence>
<reference evidence="3" key="1">
    <citation type="submission" date="2018-09" db="EMBL/GenBank/DDBJ databases">
        <authorList>
            <person name="Kim I."/>
        </authorList>
    </citation>
    <scope>NUCLEOTIDE SEQUENCE [LARGE SCALE GENOMIC DNA]</scope>
    <source>
        <strain evidence="3">DD4a</strain>
    </source>
</reference>
<keyword evidence="3" id="KW-1185">Reference proteome</keyword>
<feature type="transmembrane region" description="Helical" evidence="1">
    <location>
        <begin position="72"/>
        <end position="93"/>
    </location>
</feature>
<name>A0A3A1U8Y9_9MICO</name>
<comment type="caution">
    <text evidence="2">The sequence shown here is derived from an EMBL/GenBank/DDBJ whole genome shotgun (WGS) entry which is preliminary data.</text>
</comment>
<proteinExistence type="predicted"/>